<dbReference type="Pfam" id="PF00535">
    <property type="entry name" value="Glycos_transf_2"/>
    <property type="match status" value="1"/>
</dbReference>
<dbReference type="PANTHER" id="PTHR43179:SF12">
    <property type="entry name" value="GALACTOFURANOSYLTRANSFERASE GLFT2"/>
    <property type="match status" value="1"/>
</dbReference>
<proteinExistence type="inferred from homology"/>
<dbReference type="EMBL" id="WTVR01000004">
    <property type="protein sequence ID" value="NMF87367.1"/>
    <property type="molecule type" value="Genomic_DNA"/>
</dbReference>
<evidence type="ECO:0000313" key="5">
    <source>
        <dbReference type="EMBL" id="NMF87367.1"/>
    </source>
</evidence>
<accession>A0ABX1MHE6</accession>
<keyword evidence="2" id="KW-0328">Glycosyltransferase</keyword>
<evidence type="ECO:0000256" key="3">
    <source>
        <dbReference type="ARBA" id="ARBA00022679"/>
    </source>
</evidence>
<keyword evidence="3" id="KW-0808">Transferase</keyword>
<dbReference type="InterPro" id="IPR001173">
    <property type="entry name" value="Glyco_trans_2-like"/>
</dbReference>
<evidence type="ECO:0000256" key="1">
    <source>
        <dbReference type="ARBA" id="ARBA00006739"/>
    </source>
</evidence>
<organism evidence="5 6">
    <name type="scientific">Aromatoleum petrolei</name>
    <dbReference type="NCBI Taxonomy" id="76116"/>
    <lineage>
        <taxon>Bacteria</taxon>
        <taxon>Pseudomonadati</taxon>
        <taxon>Pseudomonadota</taxon>
        <taxon>Betaproteobacteria</taxon>
        <taxon>Rhodocyclales</taxon>
        <taxon>Rhodocyclaceae</taxon>
        <taxon>Aromatoleum</taxon>
    </lineage>
</organism>
<comment type="similarity">
    <text evidence="1">Belongs to the glycosyltransferase 2 family.</text>
</comment>
<gene>
    <name evidence="5" type="ORF">GPA26_02620</name>
</gene>
<reference evidence="5 6" key="1">
    <citation type="submission" date="2019-12" db="EMBL/GenBank/DDBJ databases">
        <title>Comparative genomics gives insights into the taxonomy of the Azoarcus-Aromatoleum group and reveals separate origins of nif in the plant-associated Azoarcus and non-plant-associated Aromatoleum sub-groups.</title>
        <authorList>
            <person name="Lafos M."/>
            <person name="Maluk M."/>
            <person name="Batista M."/>
            <person name="Junghare M."/>
            <person name="Carmona M."/>
            <person name="Faoro H."/>
            <person name="Cruz L.M."/>
            <person name="Battistoni F."/>
            <person name="De Souza E."/>
            <person name="Pedrosa F."/>
            <person name="Chen W.-M."/>
            <person name="Poole P.S."/>
            <person name="Dixon R.A."/>
            <person name="James E.K."/>
        </authorList>
    </citation>
    <scope>NUCLEOTIDE SEQUENCE [LARGE SCALE GENOMIC DNA]</scope>
    <source>
        <strain evidence="5 6">ToN1</strain>
    </source>
</reference>
<dbReference type="InterPro" id="IPR029044">
    <property type="entry name" value="Nucleotide-diphossugar_trans"/>
</dbReference>
<sequence length="327" mass="36975">MKPDRATATAAPRTDGGVETLDTSVIVCTFNRAASLHDTLQALHGLRVSQSRQWEVVVVDNNSNDDTRRVVETMQRDWPLLRYEFEPLQGLSHARNRGIASARGDVLLFTDDDVLPEPDWLEATLDGLERHRVDACGGYVAPIWGAPPPPWLTERFHGFLAIRAERSDEYPITRAADAPFGANMAVRRSVFERVGGFDTGRGRKGAVLAAGEDGELFARILEAGFKVVFLGQSRVHHKVEAFRLTKRYFRRWRLHNSRNQALHLGMPGNRRLFNIPLYLFPQFLRALGRAVAGRFTAKSDEAFNREIVVCHFLGVFQGLWQARHHRN</sequence>
<dbReference type="RefSeq" id="WP_169204815.1">
    <property type="nucleotide sequence ID" value="NZ_CP059560.1"/>
</dbReference>
<evidence type="ECO:0000256" key="2">
    <source>
        <dbReference type="ARBA" id="ARBA00022676"/>
    </source>
</evidence>
<dbReference type="Gene3D" id="3.90.550.10">
    <property type="entry name" value="Spore Coat Polysaccharide Biosynthesis Protein SpsA, Chain A"/>
    <property type="match status" value="1"/>
</dbReference>
<dbReference type="PANTHER" id="PTHR43179">
    <property type="entry name" value="RHAMNOSYLTRANSFERASE WBBL"/>
    <property type="match status" value="1"/>
</dbReference>
<dbReference type="CDD" id="cd00761">
    <property type="entry name" value="Glyco_tranf_GTA_type"/>
    <property type="match status" value="1"/>
</dbReference>
<dbReference type="SUPFAM" id="SSF53448">
    <property type="entry name" value="Nucleotide-diphospho-sugar transferases"/>
    <property type="match status" value="1"/>
</dbReference>
<evidence type="ECO:0000259" key="4">
    <source>
        <dbReference type="Pfam" id="PF00535"/>
    </source>
</evidence>
<name>A0ABX1MHE6_9RHOO</name>
<keyword evidence="6" id="KW-1185">Reference proteome</keyword>
<feature type="domain" description="Glycosyltransferase 2-like" evidence="4">
    <location>
        <begin position="24"/>
        <end position="194"/>
    </location>
</feature>
<comment type="caution">
    <text evidence="5">The sequence shown here is derived from an EMBL/GenBank/DDBJ whole genome shotgun (WGS) entry which is preliminary data.</text>
</comment>
<evidence type="ECO:0000313" key="6">
    <source>
        <dbReference type="Proteomes" id="UP000652074"/>
    </source>
</evidence>
<dbReference type="Proteomes" id="UP000652074">
    <property type="component" value="Unassembled WGS sequence"/>
</dbReference>
<protein>
    <submittedName>
        <fullName evidence="5">Glycosyltransferase</fullName>
    </submittedName>
</protein>